<evidence type="ECO:0000313" key="4">
    <source>
        <dbReference type="Proteomes" id="UP000188533"/>
    </source>
</evidence>
<feature type="region of interest" description="Disordered" evidence="1">
    <location>
        <begin position="251"/>
        <end position="343"/>
    </location>
</feature>
<reference evidence="3 4" key="2">
    <citation type="submission" date="2017-02" db="EMBL/GenBank/DDBJ databases">
        <title>A genome survey and senescence transcriptome analysis in Lentinula edodes.</title>
        <authorList>
            <person name="Sakamoto Y."/>
            <person name="Nakade K."/>
            <person name="Sato S."/>
            <person name="Yoshida Y."/>
            <person name="Miyazaki K."/>
            <person name="Natsume S."/>
            <person name="Konno N."/>
        </authorList>
    </citation>
    <scope>NUCLEOTIDE SEQUENCE [LARGE SCALE GENOMIC DNA]</scope>
    <source>
        <strain evidence="3 4">NBRC 111202</strain>
    </source>
</reference>
<evidence type="ECO:0000313" key="3">
    <source>
        <dbReference type="EMBL" id="GAW03967.1"/>
    </source>
</evidence>
<dbReference type="EMBL" id="BDGU01000167">
    <property type="protein sequence ID" value="GAW03967.1"/>
    <property type="molecule type" value="Genomic_DNA"/>
</dbReference>
<dbReference type="AlphaFoldDB" id="A0A1Q3E9S7"/>
<feature type="transmembrane region" description="Helical" evidence="2">
    <location>
        <begin position="229"/>
        <end position="249"/>
    </location>
</feature>
<sequence>MDELLYNTKRSGIFFPSSDPGGHTLEFFHRPFDATFQQLKPCEPTIHLFLSDAMSPDGFVEARGFADDDRYLFERSPPSSSDAPPPPPSGVQDTSPGGATSPAAVPGSLFSGPSPYAPPTRPLPPIPQGSPQYRREAAPEHHNLPAPEGGEKKEPLTQQKVEEPHHTGQAPHPVDEKKNPEHPPPPPVPTKKPGFMNKLKGFTNKAKTSAKDPNTQAALKKKGKKWGKYAGFGLGGAVLGSGITAAALMHAGSKESSPTGSSGSEGTASSTGTGNIDATSGGGTSSSSSDTSSGSAAAGTAGSDTTASDTTASDTSSSDGTTPAKRTVSRSMYRRRVSGWDLD</sequence>
<feature type="compositionally biased region" description="Polar residues" evidence="1">
    <location>
        <begin position="205"/>
        <end position="217"/>
    </location>
</feature>
<keyword evidence="2" id="KW-1133">Transmembrane helix</keyword>
<evidence type="ECO:0000256" key="1">
    <source>
        <dbReference type="SAM" id="MobiDB-lite"/>
    </source>
</evidence>
<protein>
    <submittedName>
        <fullName evidence="3">Uncharacterized protein</fullName>
    </submittedName>
</protein>
<feature type="compositionally biased region" description="Low complexity" evidence="1">
    <location>
        <begin position="254"/>
        <end position="322"/>
    </location>
</feature>
<keyword evidence="4" id="KW-1185">Reference proteome</keyword>
<evidence type="ECO:0000256" key="2">
    <source>
        <dbReference type="SAM" id="Phobius"/>
    </source>
</evidence>
<feature type="compositionally biased region" description="Basic and acidic residues" evidence="1">
    <location>
        <begin position="133"/>
        <end position="166"/>
    </location>
</feature>
<accession>A0A1Q3E9S7</accession>
<reference evidence="3 4" key="1">
    <citation type="submission" date="2016-08" db="EMBL/GenBank/DDBJ databases">
        <authorList>
            <consortium name="Lentinula edodes genome sequencing consortium"/>
            <person name="Sakamoto Y."/>
            <person name="Nakade K."/>
            <person name="Sato S."/>
            <person name="Yoshida Y."/>
            <person name="Miyazaki K."/>
            <person name="Natsume S."/>
            <person name="Konno N."/>
        </authorList>
    </citation>
    <scope>NUCLEOTIDE SEQUENCE [LARGE SCALE GENOMIC DNA]</scope>
    <source>
        <strain evidence="3 4">NBRC 111202</strain>
    </source>
</reference>
<name>A0A1Q3E9S7_LENED</name>
<organism evidence="3 4">
    <name type="scientific">Lentinula edodes</name>
    <name type="common">Shiitake mushroom</name>
    <name type="synonym">Lentinus edodes</name>
    <dbReference type="NCBI Taxonomy" id="5353"/>
    <lineage>
        <taxon>Eukaryota</taxon>
        <taxon>Fungi</taxon>
        <taxon>Dikarya</taxon>
        <taxon>Basidiomycota</taxon>
        <taxon>Agaricomycotina</taxon>
        <taxon>Agaricomycetes</taxon>
        <taxon>Agaricomycetidae</taxon>
        <taxon>Agaricales</taxon>
        <taxon>Marasmiineae</taxon>
        <taxon>Omphalotaceae</taxon>
        <taxon>Lentinula</taxon>
    </lineage>
</organism>
<feature type="region of interest" description="Disordered" evidence="1">
    <location>
        <begin position="70"/>
        <end position="231"/>
    </location>
</feature>
<keyword evidence="2" id="KW-0812">Transmembrane</keyword>
<comment type="caution">
    <text evidence="3">The sequence shown here is derived from an EMBL/GenBank/DDBJ whole genome shotgun (WGS) entry which is preliminary data.</text>
</comment>
<feature type="compositionally biased region" description="Pro residues" evidence="1">
    <location>
        <begin position="115"/>
        <end position="128"/>
    </location>
</feature>
<keyword evidence="2" id="KW-0472">Membrane</keyword>
<proteinExistence type="predicted"/>
<gene>
    <name evidence="3" type="ORF">LENED_005723</name>
</gene>
<dbReference type="Proteomes" id="UP000188533">
    <property type="component" value="Unassembled WGS sequence"/>
</dbReference>